<reference evidence="2 3" key="1">
    <citation type="journal article" date="2014" name="PLoS ONE">
        <title>De novo Genome Assembly of the Fungal Plant Pathogen Pyrenophora semeniperda.</title>
        <authorList>
            <person name="Soliai M.M."/>
            <person name="Meyer S.E."/>
            <person name="Udall J.A."/>
            <person name="Elzinga D.E."/>
            <person name="Hermansen R.A."/>
            <person name="Bodily P.M."/>
            <person name="Hart A.A."/>
            <person name="Coleman C.E."/>
        </authorList>
    </citation>
    <scope>NUCLEOTIDE SEQUENCE [LARGE SCALE GENOMIC DNA]</scope>
    <source>
        <strain evidence="2 3">CCB06</strain>
        <tissue evidence="2">Mycelium</tissue>
    </source>
</reference>
<dbReference type="SUPFAM" id="SSF56112">
    <property type="entry name" value="Protein kinase-like (PK-like)"/>
    <property type="match status" value="1"/>
</dbReference>
<dbReference type="PANTHER" id="PTHR21310">
    <property type="entry name" value="AMINOGLYCOSIDE PHOSPHOTRANSFERASE-RELATED-RELATED"/>
    <property type="match status" value="1"/>
</dbReference>
<dbReference type="InterPro" id="IPR002575">
    <property type="entry name" value="Aminoglycoside_PTrfase"/>
</dbReference>
<gene>
    <name evidence="2" type="ORF">GMOD_00002971</name>
</gene>
<dbReference type="EMBL" id="KE747817">
    <property type="protein sequence ID" value="RMZ69059.1"/>
    <property type="molecule type" value="Genomic_DNA"/>
</dbReference>
<evidence type="ECO:0000259" key="1">
    <source>
        <dbReference type="Pfam" id="PF01636"/>
    </source>
</evidence>
<keyword evidence="3" id="KW-1185">Reference proteome</keyword>
<accession>A0A3M7M3T5</accession>
<evidence type="ECO:0000313" key="3">
    <source>
        <dbReference type="Proteomes" id="UP000265663"/>
    </source>
</evidence>
<dbReference type="Pfam" id="PF01636">
    <property type="entry name" value="APH"/>
    <property type="match status" value="1"/>
</dbReference>
<dbReference type="InterPro" id="IPR051678">
    <property type="entry name" value="AGP_Transferase"/>
</dbReference>
<dbReference type="GO" id="GO:0016301">
    <property type="term" value="F:kinase activity"/>
    <property type="evidence" value="ECO:0007669"/>
    <property type="project" value="UniProtKB-KW"/>
</dbReference>
<dbReference type="Gene3D" id="3.90.1200.10">
    <property type="match status" value="1"/>
</dbReference>
<dbReference type="InterPro" id="IPR011009">
    <property type="entry name" value="Kinase-like_dom_sf"/>
</dbReference>
<dbReference type="PANTHER" id="PTHR21310:SF58">
    <property type="entry name" value="AMINOGLYCOSIDE PHOSPHOTRANSFERASE DOMAIN-CONTAINING PROTEIN"/>
    <property type="match status" value="1"/>
</dbReference>
<protein>
    <submittedName>
        <fullName evidence="2">Kinase-like domain</fullName>
    </submittedName>
</protein>
<sequence>MTDEQFDSVARDLKKYIAELRQIPNKTGSGLQICNALGGGILDWRIGGSQRTELRFQDELQFNEYLIDDLPLDEDKRKLVSKSHSVKHDIVFTHADLNMRNILVDNDGRISGIVDWECAGWYPEYWEYSKAHFGARYTVRWTADVFDQIFLGYRDDLRAEGMLSSMAPSW</sequence>
<dbReference type="Proteomes" id="UP000265663">
    <property type="component" value="Unassembled WGS sequence"/>
</dbReference>
<dbReference type="OrthoDB" id="10003767at2759"/>
<organism evidence="2 3">
    <name type="scientific">Pyrenophora seminiperda CCB06</name>
    <dbReference type="NCBI Taxonomy" id="1302712"/>
    <lineage>
        <taxon>Eukaryota</taxon>
        <taxon>Fungi</taxon>
        <taxon>Dikarya</taxon>
        <taxon>Ascomycota</taxon>
        <taxon>Pezizomycotina</taxon>
        <taxon>Dothideomycetes</taxon>
        <taxon>Pleosporomycetidae</taxon>
        <taxon>Pleosporales</taxon>
        <taxon>Pleosporineae</taxon>
        <taxon>Pleosporaceae</taxon>
        <taxon>Pyrenophora</taxon>
    </lineage>
</organism>
<keyword evidence="2" id="KW-0808">Transferase</keyword>
<keyword evidence="2" id="KW-0418">Kinase</keyword>
<name>A0A3M7M3T5_9PLEO</name>
<evidence type="ECO:0000313" key="2">
    <source>
        <dbReference type="EMBL" id="RMZ69059.1"/>
    </source>
</evidence>
<feature type="domain" description="Aminoglycoside phosphotransferase" evidence="1">
    <location>
        <begin position="7"/>
        <end position="156"/>
    </location>
</feature>
<dbReference type="AlphaFoldDB" id="A0A3M7M3T5"/>
<proteinExistence type="predicted"/>